<dbReference type="SUPFAM" id="SSF48452">
    <property type="entry name" value="TPR-like"/>
    <property type="match status" value="1"/>
</dbReference>
<sequence>MMQSVSANEISGIYKLIYHTNLAVFYAKLKDIESAENHFTECEKLIPHAQSYIVQSGEIDNARGVISYHTGDFDKAQASFETALKAVALNPVRAVEIKLYLSKIYIQTGSISDARRIIQGLSGERMLPCDLDEYKMLAECLN</sequence>
<dbReference type="Pfam" id="PF13181">
    <property type="entry name" value="TPR_8"/>
    <property type="match status" value="2"/>
</dbReference>
<name>A0A645FIB1_9ZZZZ</name>
<comment type="caution">
    <text evidence="1">The sequence shown here is derived from an EMBL/GenBank/DDBJ whole genome shotgun (WGS) entry which is preliminary data.</text>
</comment>
<dbReference type="Gene3D" id="1.25.40.10">
    <property type="entry name" value="Tetratricopeptide repeat domain"/>
    <property type="match status" value="1"/>
</dbReference>
<dbReference type="InterPro" id="IPR011990">
    <property type="entry name" value="TPR-like_helical_dom_sf"/>
</dbReference>
<reference evidence="1" key="1">
    <citation type="submission" date="2019-08" db="EMBL/GenBank/DDBJ databases">
        <authorList>
            <person name="Kucharzyk K."/>
            <person name="Murdoch R.W."/>
            <person name="Higgins S."/>
            <person name="Loffler F."/>
        </authorList>
    </citation>
    <scope>NUCLEOTIDE SEQUENCE</scope>
</reference>
<gene>
    <name evidence="1" type="ORF">SDC9_160687</name>
</gene>
<dbReference type="EMBL" id="VSSQ01059862">
    <property type="protein sequence ID" value="MPN13366.1"/>
    <property type="molecule type" value="Genomic_DNA"/>
</dbReference>
<evidence type="ECO:0008006" key="2">
    <source>
        <dbReference type="Google" id="ProtNLM"/>
    </source>
</evidence>
<dbReference type="SMART" id="SM00028">
    <property type="entry name" value="TPR"/>
    <property type="match status" value="2"/>
</dbReference>
<protein>
    <recommendedName>
        <fullName evidence="2">MalT-like TPR region domain-containing protein</fullName>
    </recommendedName>
</protein>
<evidence type="ECO:0000313" key="1">
    <source>
        <dbReference type="EMBL" id="MPN13366.1"/>
    </source>
</evidence>
<dbReference type="InterPro" id="IPR019734">
    <property type="entry name" value="TPR_rpt"/>
</dbReference>
<dbReference type="AlphaFoldDB" id="A0A645FIB1"/>
<proteinExistence type="predicted"/>
<organism evidence="1">
    <name type="scientific">bioreactor metagenome</name>
    <dbReference type="NCBI Taxonomy" id="1076179"/>
    <lineage>
        <taxon>unclassified sequences</taxon>
        <taxon>metagenomes</taxon>
        <taxon>ecological metagenomes</taxon>
    </lineage>
</organism>
<accession>A0A645FIB1</accession>